<dbReference type="SUPFAM" id="SSF141371">
    <property type="entry name" value="PilZ domain-like"/>
    <property type="match status" value="1"/>
</dbReference>
<gene>
    <name evidence="2" type="ORF">ACFSDB_04065</name>
</gene>
<dbReference type="InterPro" id="IPR009875">
    <property type="entry name" value="PilZ_domain"/>
</dbReference>
<comment type="caution">
    <text evidence="2">The sequence shown here is derived from an EMBL/GenBank/DDBJ whole genome shotgun (WGS) entry which is preliminary data.</text>
</comment>
<protein>
    <submittedName>
        <fullName evidence="2">PilZ domain-containing protein</fullName>
    </submittedName>
</protein>
<dbReference type="Proteomes" id="UP001597273">
    <property type="component" value="Unassembled WGS sequence"/>
</dbReference>
<evidence type="ECO:0000313" key="2">
    <source>
        <dbReference type="EMBL" id="MFD1862089.1"/>
    </source>
</evidence>
<sequence length="116" mass="13334">MNENRREFFRVFLQGAVGGKIAIGGGELQPIDIEDISVKGLRFLYEENIPMDEKVAFSFEILDKPFFLEGTIVRKQQVGDKTEYGAGFEIDQPTASHLFKQLNYYQIRQRKGVLED</sequence>
<evidence type="ECO:0000259" key="1">
    <source>
        <dbReference type="Pfam" id="PF07238"/>
    </source>
</evidence>
<keyword evidence="3" id="KW-1185">Reference proteome</keyword>
<feature type="domain" description="PilZ" evidence="1">
    <location>
        <begin position="4"/>
        <end position="97"/>
    </location>
</feature>
<dbReference type="EMBL" id="JBHUFW010000004">
    <property type="protein sequence ID" value="MFD1862089.1"/>
    <property type="molecule type" value="Genomic_DNA"/>
</dbReference>
<reference evidence="3" key="1">
    <citation type="journal article" date="2019" name="Int. J. Syst. Evol. Microbiol.">
        <title>The Global Catalogue of Microorganisms (GCM) 10K type strain sequencing project: providing services to taxonomists for standard genome sequencing and annotation.</title>
        <authorList>
            <consortium name="The Broad Institute Genomics Platform"/>
            <consortium name="The Broad Institute Genome Sequencing Center for Infectious Disease"/>
            <person name="Wu L."/>
            <person name="Ma J."/>
        </authorList>
    </citation>
    <scope>NUCLEOTIDE SEQUENCE [LARGE SCALE GENOMIC DNA]</scope>
    <source>
        <strain evidence="3">CGMCC 1.15475</strain>
    </source>
</reference>
<dbReference type="Pfam" id="PF07238">
    <property type="entry name" value="PilZ"/>
    <property type="match status" value="1"/>
</dbReference>
<proteinExistence type="predicted"/>
<evidence type="ECO:0000313" key="3">
    <source>
        <dbReference type="Proteomes" id="UP001597273"/>
    </source>
</evidence>
<dbReference type="RefSeq" id="WP_204890861.1">
    <property type="nucleotide sequence ID" value="NZ_JBHUFW010000004.1"/>
</dbReference>
<name>A0ABW4QET9_9BACL</name>
<accession>A0ABW4QET9</accession>
<dbReference type="Gene3D" id="2.40.10.220">
    <property type="entry name" value="predicted glycosyltransferase like domains"/>
    <property type="match status" value="1"/>
</dbReference>
<organism evidence="2 3">
    <name type="scientific">Planococcus chinensis</name>
    <dbReference type="NCBI Taxonomy" id="272917"/>
    <lineage>
        <taxon>Bacteria</taxon>
        <taxon>Bacillati</taxon>
        <taxon>Bacillota</taxon>
        <taxon>Bacilli</taxon>
        <taxon>Bacillales</taxon>
        <taxon>Caryophanaceae</taxon>
        <taxon>Planococcus</taxon>
    </lineage>
</organism>